<feature type="chain" id="PRO_5004199629" evidence="3">
    <location>
        <begin position="22"/>
        <end position="471"/>
    </location>
</feature>
<organism evidence="4 5">
    <name type="scientific">Saccharophagus degradans (strain 2-40 / ATCC 43961 / DSM 17024)</name>
    <dbReference type="NCBI Taxonomy" id="203122"/>
    <lineage>
        <taxon>Bacteria</taxon>
        <taxon>Pseudomonadati</taxon>
        <taxon>Pseudomonadota</taxon>
        <taxon>Gammaproteobacteria</taxon>
        <taxon>Cellvibrionales</taxon>
        <taxon>Cellvibrionaceae</taxon>
        <taxon>Saccharophagus</taxon>
    </lineage>
</organism>
<gene>
    <name evidence="4" type="ordered locus">Sde_2819</name>
</gene>
<proteinExistence type="predicted"/>
<accession>Q21GV3</accession>
<keyword evidence="3" id="KW-0732">Signal</keyword>
<dbReference type="KEGG" id="sde:Sde_2819"/>
<evidence type="ECO:0000256" key="2">
    <source>
        <dbReference type="ARBA" id="ARBA00022803"/>
    </source>
</evidence>
<dbReference type="AlphaFoldDB" id="Q21GV3"/>
<dbReference type="Pfam" id="PF13181">
    <property type="entry name" value="TPR_8"/>
    <property type="match status" value="1"/>
</dbReference>
<evidence type="ECO:0000313" key="5">
    <source>
        <dbReference type="Proteomes" id="UP000001947"/>
    </source>
</evidence>
<dbReference type="Pfam" id="PF14559">
    <property type="entry name" value="TPR_19"/>
    <property type="match status" value="1"/>
</dbReference>
<dbReference type="InterPro" id="IPR019734">
    <property type="entry name" value="TPR_rpt"/>
</dbReference>
<dbReference type="SMART" id="SM00028">
    <property type="entry name" value="TPR"/>
    <property type="match status" value="7"/>
</dbReference>
<dbReference type="STRING" id="203122.Sde_2819"/>
<protein>
    <submittedName>
        <fullName evidence="4">Tetratricopeptide TPR_2</fullName>
    </submittedName>
</protein>
<dbReference type="PANTHER" id="PTHR44858">
    <property type="entry name" value="TETRATRICOPEPTIDE REPEAT PROTEIN 6"/>
    <property type="match status" value="1"/>
</dbReference>
<keyword evidence="2" id="KW-0802">TPR repeat</keyword>
<dbReference type="InterPro" id="IPR011990">
    <property type="entry name" value="TPR-like_helical_dom_sf"/>
</dbReference>
<dbReference type="EMBL" id="CP000282">
    <property type="protein sequence ID" value="ABD82076.1"/>
    <property type="molecule type" value="Genomic_DNA"/>
</dbReference>
<dbReference type="HOGENOM" id="CLU_047960_0_0_6"/>
<name>Q21GV3_SACD2</name>
<dbReference type="SUPFAM" id="SSF48452">
    <property type="entry name" value="TPR-like"/>
    <property type="match status" value="1"/>
</dbReference>
<dbReference type="eggNOG" id="COG0457">
    <property type="taxonomic scope" value="Bacteria"/>
</dbReference>
<dbReference type="Gene3D" id="1.25.40.10">
    <property type="entry name" value="Tetratricopeptide repeat domain"/>
    <property type="match status" value="2"/>
</dbReference>
<evidence type="ECO:0000256" key="3">
    <source>
        <dbReference type="SAM" id="SignalP"/>
    </source>
</evidence>
<dbReference type="Proteomes" id="UP000001947">
    <property type="component" value="Chromosome"/>
</dbReference>
<dbReference type="InterPro" id="IPR050498">
    <property type="entry name" value="Ycf3"/>
</dbReference>
<dbReference type="Pfam" id="PF13432">
    <property type="entry name" value="TPR_16"/>
    <property type="match status" value="1"/>
</dbReference>
<keyword evidence="5" id="KW-1185">Reference proteome</keyword>
<evidence type="ECO:0000256" key="1">
    <source>
        <dbReference type="ARBA" id="ARBA00022737"/>
    </source>
</evidence>
<evidence type="ECO:0000313" key="4">
    <source>
        <dbReference type="EMBL" id="ABD82076.1"/>
    </source>
</evidence>
<sequence length="471" mass="52402">MKNYITPKLLLLKLVHSKAYAAIMVSACLYAQSNSAHAELHIKLQQPTWEFLLHNQPQPTTQLSTQAQLASSESHFASKIQPLLAAQKYDAVLKAFNQRDIKNDSAALRQLRGQILLSMQRTKEAEQALLAAIELMPNLALAHRSLSMVYMVEKNYAAASKHLRKTIELGVADAQVYGQLAYVNLQQGQAASAVAGYQYALLLDSDNQQWQQGLLYALINSQAFDQAQALLEGMLQANPKDTNLWLQRGQIALKQQRPQQALSSLETALVLGENNADNIATLAQLHIQSGSANRAVTLLANNITKMVANNNKIEVIDQVCAWLAYQQQWQQLANLTQALQKNTNNIPAHYRSRFAVYAAQVAQSNGKTKHATKLLEEAVNNDPSNGEALLTLANILRSQQRTQRANLYYIRAEALADYKERALLGRAQLEIDANNYPEALRLLRLVAQLNPARTDVLANIQSLENLVRNRS</sequence>
<feature type="signal peptide" evidence="3">
    <location>
        <begin position="1"/>
        <end position="21"/>
    </location>
</feature>
<reference evidence="4 5" key="1">
    <citation type="journal article" date="2008" name="PLoS Genet.">
        <title>Complete genome sequence of the complex carbohydrate-degrading marine bacterium, Saccharophagus degradans strain 2-40 T.</title>
        <authorList>
            <person name="Weiner R.M."/>
            <person name="Taylor L.E.II."/>
            <person name="Henrissat B."/>
            <person name="Hauser L."/>
            <person name="Land M."/>
            <person name="Coutinho P.M."/>
            <person name="Rancurel C."/>
            <person name="Saunders E.H."/>
            <person name="Longmire A.G."/>
            <person name="Zhang H."/>
            <person name="Bayer E.A."/>
            <person name="Gilbert H.J."/>
            <person name="Larimer F."/>
            <person name="Zhulin I.B."/>
            <person name="Ekborg N.A."/>
            <person name="Lamed R."/>
            <person name="Richardson P.M."/>
            <person name="Borovok I."/>
            <person name="Hutcheson S."/>
        </authorList>
    </citation>
    <scope>NUCLEOTIDE SEQUENCE [LARGE SCALE GENOMIC DNA]</scope>
    <source>
        <strain evidence="5">2-40 / ATCC 43961 / DSM 17024</strain>
    </source>
</reference>
<keyword evidence="1" id="KW-0677">Repeat</keyword>
<dbReference type="PANTHER" id="PTHR44858:SF1">
    <property type="entry name" value="UDP-N-ACETYLGLUCOSAMINE--PEPTIDE N-ACETYLGLUCOSAMINYLTRANSFERASE SPINDLY-RELATED"/>
    <property type="match status" value="1"/>
</dbReference>